<evidence type="ECO:0000313" key="5">
    <source>
        <dbReference type="Proteomes" id="UP000217446"/>
    </source>
</evidence>
<evidence type="ECO:0000256" key="1">
    <source>
        <dbReference type="PIRNR" id="PIRNR006386"/>
    </source>
</evidence>
<name>A0A250VCH9_STROL</name>
<dbReference type="InterPro" id="IPR001853">
    <property type="entry name" value="DSBA-like_thioredoxin_dom"/>
</dbReference>
<evidence type="ECO:0000259" key="3">
    <source>
        <dbReference type="Pfam" id="PF01323"/>
    </source>
</evidence>
<dbReference type="GO" id="GO:0016491">
    <property type="term" value="F:oxidoreductase activity"/>
    <property type="evidence" value="ECO:0007669"/>
    <property type="project" value="InterPro"/>
</dbReference>
<keyword evidence="5" id="KW-1185">Reference proteome</keyword>
<dbReference type="PIRSF" id="PIRSF006386">
    <property type="entry name" value="HCCAis_GSTk"/>
    <property type="match status" value="1"/>
</dbReference>
<keyword evidence="1 4" id="KW-0413">Isomerase</keyword>
<dbReference type="Gene3D" id="3.40.30.10">
    <property type="entry name" value="Glutaredoxin"/>
    <property type="match status" value="1"/>
</dbReference>
<sequence>MPKNKTPRVYFSLRSPYSWLAYRELMTRHRDLVEQLEWLPFFEPDPLTARLLAEQGGRFPYSEMSREKNRYVLQDVGRLAKSRGLRVTWPVDRDPVWEVPHLAYLVAARQGRGHDFIDAVYRARFGRGQDICDPRTIEDIGWELGIDPGGLSRASDVPELRAEGIRILHDVCRDGVFGVPFFVHGYSRFWGLDRLDAFVAHLRERQEPAASAPKVLSAVGLGTATDDGHAGGCG</sequence>
<proteinExistence type="inferred from homology"/>
<dbReference type="Proteomes" id="UP000217446">
    <property type="component" value="Unassembled WGS sequence"/>
</dbReference>
<accession>A0A250VCH9</accession>
<dbReference type="EC" id="5.99.1.4" evidence="1"/>
<dbReference type="GO" id="GO:0018845">
    <property type="term" value="F:2-hydroxychromene-2-carboxylate isomerase activity"/>
    <property type="evidence" value="ECO:0007669"/>
    <property type="project" value="UniProtKB-UniRule"/>
</dbReference>
<reference evidence="5" key="1">
    <citation type="submission" date="2017-05" db="EMBL/GenBank/DDBJ databases">
        <title>Streptomyces olivochromogenes NBRC 3561 whole genome shotgun sequence.</title>
        <authorList>
            <person name="Dohra H."/>
            <person name="Kodani S."/>
        </authorList>
    </citation>
    <scope>NUCLEOTIDE SEQUENCE [LARGE SCALE GENOMIC DNA]</scope>
    <source>
        <strain evidence="5">NBRC 3561</strain>
    </source>
</reference>
<dbReference type="PANTHER" id="PTHR42943">
    <property type="entry name" value="GLUTATHIONE S-TRANSFERASE KAPPA"/>
    <property type="match status" value="1"/>
</dbReference>
<protein>
    <recommendedName>
        <fullName evidence="1">2-hydroxychromene-2-carboxylate isomerase</fullName>
        <ecNumber evidence="1">5.99.1.4</ecNumber>
    </recommendedName>
</protein>
<dbReference type="Pfam" id="PF01323">
    <property type="entry name" value="DSBA"/>
    <property type="match status" value="1"/>
</dbReference>
<gene>
    <name evidence="4" type="ORF">SO3561_03289</name>
</gene>
<dbReference type="InterPro" id="IPR051924">
    <property type="entry name" value="GST_Kappa/NadH"/>
</dbReference>
<dbReference type="InterPro" id="IPR036249">
    <property type="entry name" value="Thioredoxin-like_sf"/>
</dbReference>
<feature type="active site" description="Nucleophile" evidence="2">
    <location>
        <position position="15"/>
    </location>
</feature>
<dbReference type="AlphaFoldDB" id="A0A250VCH9"/>
<dbReference type="EMBL" id="BDQI01000005">
    <property type="protein sequence ID" value="GAX51782.1"/>
    <property type="molecule type" value="Genomic_DNA"/>
</dbReference>
<evidence type="ECO:0000256" key="2">
    <source>
        <dbReference type="PIRSR" id="PIRSR006386-1"/>
    </source>
</evidence>
<evidence type="ECO:0000313" key="4">
    <source>
        <dbReference type="EMBL" id="GAX51782.1"/>
    </source>
</evidence>
<comment type="caution">
    <text evidence="4">The sequence shown here is derived from an EMBL/GenBank/DDBJ whole genome shotgun (WGS) entry which is preliminary data.</text>
</comment>
<comment type="similarity">
    <text evidence="1">Belongs to the GST superfamily. NadH family.</text>
</comment>
<dbReference type="InterPro" id="IPR014440">
    <property type="entry name" value="HCCAis_GSTk"/>
</dbReference>
<feature type="domain" description="DSBA-like thioredoxin" evidence="3">
    <location>
        <begin position="9"/>
        <end position="202"/>
    </location>
</feature>
<comment type="catalytic activity">
    <reaction evidence="1">
        <text>2-hydroxychromene-2-carboxylate = (3E)-4-(2-hydroxyphenyl)-2-oxobut-3-enoate</text>
        <dbReference type="Rhea" id="RHEA:27401"/>
        <dbReference type="ChEBI" id="CHEBI:59350"/>
        <dbReference type="ChEBI" id="CHEBI:59353"/>
        <dbReference type="EC" id="5.99.1.4"/>
    </reaction>
</comment>
<dbReference type="STRING" id="1963.AQJ27_20320"/>
<organism evidence="4 5">
    <name type="scientific">Streptomyces olivochromogenes</name>
    <dbReference type="NCBI Taxonomy" id="1963"/>
    <lineage>
        <taxon>Bacteria</taxon>
        <taxon>Bacillati</taxon>
        <taxon>Actinomycetota</taxon>
        <taxon>Actinomycetes</taxon>
        <taxon>Kitasatosporales</taxon>
        <taxon>Streptomycetaceae</taxon>
        <taxon>Streptomyces</taxon>
    </lineage>
</organism>
<dbReference type="PANTHER" id="PTHR42943:SF2">
    <property type="entry name" value="GLUTATHIONE S-TRANSFERASE KAPPA 1"/>
    <property type="match status" value="1"/>
</dbReference>
<dbReference type="SUPFAM" id="SSF52833">
    <property type="entry name" value="Thioredoxin-like"/>
    <property type="match status" value="1"/>
</dbReference>
<dbReference type="RefSeq" id="WP_067370790.1">
    <property type="nucleotide sequence ID" value="NZ_BDQI01000005.1"/>
</dbReference>